<evidence type="ECO:0000256" key="2">
    <source>
        <dbReference type="ARBA" id="ARBA00022692"/>
    </source>
</evidence>
<keyword evidence="4 5" id="KW-0472">Membrane</keyword>
<sequence length="531" mass="61474">MLMALRPKCRRLSLFWFTSLILAVSIVFANELDVYETITTNYNKNVRPVKHFSGPVLVSIELLYFNLLYMDQIQETITFMTTVDMIWKDENLIWNASKFNGTSSIVLPYYLLWKPDVFVSSGLNVEYMLPDEQRFLKVMSDGTVELLSLCSITNTCRMSIEAFPYDIQTCNITLESWMYTADQVDLVVGKKRGNMNATINDGNFLGNGEWTLVSFDKESYSYIASDGLPYAYVTYVVELRRQPIYYICVLLIPTFVTATICLFGLFVPAMNTGERVEKVNMGLTTLLSMAVLLGIVAGEMPKTTTLPLLGFYVLAELLLCTIGVFLSMATMTDSPYRLNRRFHKILQRERYEQIFGPTTHFFEYENSKSKSLAAAIERELYYLDSQIREIHRRQSELAYILEDLWLNEQASVIRAELNVLVALTINQKSALDIVRERRLTDLLIEIVDERNRLLMDLDVERHRDQEVNNEIIAEVRERWNRWASDGQTSLPQSTSHQSLVSSASAMWAHNSLERRFKRLRFKFVSRLRSFF</sequence>
<reference evidence="9" key="1">
    <citation type="submission" date="2022-11" db="UniProtKB">
        <authorList>
            <consortium name="WormBaseParasite"/>
        </authorList>
    </citation>
    <scope>IDENTIFICATION</scope>
</reference>
<evidence type="ECO:0000259" key="6">
    <source>
        <dbReference type="Pfam" id="PF02931"/>
    </source>
</evidence>
<dbReference type="InterPro" id="IPR036719">
    <property type="entry name" value="Neuro-gated_channel_TM_sf"/>
</dbReference>
<dbReference type="InterPro" id="IPR022735">
    <property type="entry name" value="bMERB_dom"/>
</dbReference>
<feature type="domain" description="BMERB" evidence="7">
    <location>
        <begin position="369"/>
        <end position="469"/>
    </location>
</feature>
<dbReference type="WBParaSite" id="PSAMB.scaffold2239size24407.g17012.t1">
    <property type="protein sequence ID" value="PSAMB.scaffold2239size24407.g17012.t1"/>
    <property type="gene ID" value="PSAMB.scaffold2239size24407.g17012"/>
</dbReference>
<dbReference type="CDD" id="cd19051">
    <property type="entry name" value="LGIC_TM_cation"/>
    <property type="match status" value="1"/>
</dbReference>
<keyword evidence="5" id="KW-0813">Transport</keyword>
<evidence type="ECO:0000256" key="5">
    <source>
        <dbReference type="RuleBase" id="RU000687"/>
    </source>
</evidence>
<keyword evidence="8" id="KW-1185">Reference proteome</keyword>
<dbReference type="InterPro" id="IPR036734">
    <property type="entry name" value="Neur_chan_lig-bd_sf"/>
</dbReference>
<feature type="transmembrane region" description="Helical" evidence="5">
    <location>
        <begin position="244"/>
        <end position="267"/>
    </location>
</feature>
<dbReference type="InterPro" id="IPR006202">
    <property type="entry name" value="Neur_chan_lig-bd"/>
</dbReference>
<feature type="chain" id="PRO_5038160910" evidence="5">
    <location>
        <begin position="30"/>
        <end position="531"/>
    </location>
</feature>
<dbReference type="Gene3D" id="1.20.58.390">
    <property type="entry name" value="Neurotransmitter-gated ion-channel transmembrane domain"/>
    <property type="match status" value="1"/>
</dbReference>
<dbReference type="PRINTS" id="PR00252">
    <property type="entry name" value="NRIONCHANNEL"/>
</dbReference>
<keyword evidence="3 5" id="KW-1133">Transmembrane helix</keyword>
<comment type="subcellular location">
    <subcellularLocation>
        <location evidence="1">Membrane</location>
        <topology evidence="1">Multi-pass membrane protein</topology>
    </subcellularLocation>
</comment>
<dbReference type="SUPFAM" id="SSF90112">
    <property type="entry name" value="Neurotransmitter-gated ion-channel transmembrane pore"/>
    <property type="match status" value="1"/>
</dbReference>
<comment type="caution">
    <text evidence="5">Lacks conserved residue(s) required for the propagation of feature annotation.</text>
</comment>
<dbReference type="Pfam" id="PF12130">
    <property type="entry name" value="bMERB_dom"/>
    <property type="match status" value="1"/>
</dbReference>
<evidence type="ECO:0000259" key="7">
    <source>
        <dbReference type="Pfam" id="PF12130"/>
    </source>
</evidence>
<keyword evidence="5" id="KW-0732">Signal</keyword>
<feature type="signal peptide" evidence="5">
    <location>
        <begin position="1"/>
        <end position="29"/>
    </location>
</feature>
<dbReference type="InterPro" id="IPR018000">
    <property type="entry name" value="Neurotransmitter_ion_chnl_CS"/>
</dbReference>
<dbReference type="GO" id="GO:0016020">
    <property type="term" value="C:membrane"/>
    <property type="evidence" value="ECO:0007669"/>
    <property type="project" value="UniProtKB-SubCell"/>
</dbReference>
<feature type="domain" description="Neurotransmitter-gated ion-channel ligand-binding" evidence="6">
    <location>
        <begin position="33"/>
        <end position="243"/>
    </location>
</feature>
<evidence type="ECO:0000256" key="4">
    <source>
        <dbReference type="ARBA" id="ARBA00023136"/>
    </source>
</evidence>
<dbReference type="Pfam" id="PF02931">
    <property type="entry name" value="Neur_chan_LBD"/>
    <property type="match status" value="1"/>
</dbReference>
<evidence type="ECO:0000256" key="3">
    <source>
        <dbReference type="ARBA" id="ARBA00022989"/>
    </source>
</evidence>
<dbReference type="Proteomes" id="UP000887566">
    <property type="component" value="Unplaced"/>
</dbReference>
<feature type="transmembrane region" description="Helical" evidence="5">
    <location>
        <begin position="279"/>
        <end position="297"/>
    </location>
</feature>
<dbReference type="InterPro" id="IPR038050">
    <property type="entry name" value="Neuro_actylchol_rec"/>
</dbReference>
<keyword evidence="5" id="KW-0406">Ion transport</keyword>
<evidence type="ECO:0000256" key="1">
    <source>
        <dbReference type="ARBA" id="ARBA00004141"/>
    </source>
</evidence>
<evidence type="ECO:0000313" key="8">
    <source>
        <dbReference type="Proteomes" id="UP000887566"/>
    </source>
</evidence>
<protein>
    <submittedName>
        <fullName evidence="9">Uncharacterized protein</fullName>
    </submittedName>
</protein>
<feature type="transmembrane region" description="Helical" evidence="5">
    <location>
        <begin position="309"/>
        <end position="331"/>
    </location>
</feature>
<proteinExistence type="inferred from homology"/>
<dbReference type="AlphaFoldDB" id="A0A914VPS4"/>
<dbReference type="FunFam" id="2.70.170.10:FF:000027">
    <property type="entry name" value="Ligand-Gated ion Channel"/>
    <property type="match status" value="1"/>
</dbReference>
<dbReference type="Gene3D" id="2.70.170.10">
    <property type="entry name" value="Neurotransmitter-gated ion-channel ligand-binding domain"/>
    <property type="match status" value="1"/>
</dbReference>
<dbReference type="GO" id="GO:0005230">
    <property type="term" value="F:extracellular ligand-gated monoatomic ion channel activity"/>
    <property type="evidence" value="ECO:0007669"/>
    <property type="project" value="InterPro"/>
</dbReference>
<organism evidence="8 9">
    <name type="scientific">Plectus sambesii</name>
    <dbReference type="NCBI Taxonomy" id="2011161"/>
    <lineage>
        <taxon>Eukaryota</taxon>
        <taxon>Metazoa</taxon>
        <taxon>Ecdysozoa</taxon>
        <taxon>Nematoda</taxon>
        <taxon>Chromadorea</taxon>
        <taxon>Plectida</taxon>
        <taxon>Plectina</taxon>
        <taxon>Plectoidea</taxon>
        <taxon>Plectidae</taxon>
        <taxon>Plectus</taxon>
    </lineage>
</organism>
<dbReference type="SMART" id="SM01203">
    <property type="entry name" value="DUF3585"/>
    <property type="match status" value="1"/>
</dbReference>
<evidence type="ECO:0000313" key="9">
    <source>
        <dbReference type="WBParaSite" id="PSAMB.scaffold2239size24407.g17012.t1"/>
    </source>
</evidence>
<accession>A0A914VPS4</accession>
<keyword evidence="5" id="KW-0407">Ion channel</keyword>
<dbReference type="InterPro" id="IPR006201">
    <property type="entry name" value="Neur_channel"/>
</dbReference>
<comment type="similarity">
    <text evidence="5">Belongs to the ligand-gated ion channel (TC 1.A.9) family.</text>
</comment>
<keyword evidence="2 5" id="KW-0812">Transmembrane</keyword>
<name>A0A914VPS4_9BILA</name>
<dbReference type="GO" id="GO:0004888">
    <property type="term" value="F:transmembrane signaling receptor activity"/>
    <property type="evidence" value="ECO:0007669"/>
    <property type="project" value="InterPro"/>
</dbReference>
<dbReference type="PANTHER" id="PTHR18945">
    <property type="entry name" value="NEUROTRANSMITTER GATED ION CHANNEL"/>
    <property type="match status" value="1"/>
</dbReference>
<dbReference type="SUPFAM" id="SSF63712">
    <property type="entry name" value="Nicotinic receptor ligand binding domain-like"/>
    <property type="match status" value="1"/>
</dbReference>
<dbReference type="PROSITE" id="PS00236">
    <property type="entry name" value="NEUROTR_ION_CHANNEL"/>
    <property type="match status" value="1"/>
</dbReference>
<dbReference type="CDD" id="cd18989">
    <property type="entry name" value="LGIC_ECD_cation"/>
    <property type="match status" value="1"/>
</dbReference>